<reference evidence="2 3" key="1">
    <citation type="submission" date="2024-09" db="EMBL/GenBank/DDBJ databases">
        <title>Novel species of the genus Pelomonas and Roseateles isolated from streams.</title>
        <authorList>
            <person name="Lu H."/>
        </authorList>
    </citation>
    <scope>NUCLEOTIDE SEQUENCE [LARGE SCALE GENOMIC DNA]</scope>
    <source>
        <strain evidence="2 3">BYS96W</strain>
    </source>
</reference>
<dbReference type="RefSeq" id="WP_394490120.1">
    <property type="nucleotide sequence ID" value="NZ_JBIGIA010000015.1"/>
</dbReference>
<accession>A0ABW7GAA6</accession>
<comment type="caution">
    <text evidence="2">The sequence shown here is derived from an EMBL/GenBank/DDBJ whole genome shotgun (WGS) entry which is preliminary data.</text>
</comment>
<organism evidence="2 3">
    <name type="scientific">Pelomonas nitida</name>
    <dbReference type="NCBI Taxonomy" id="3299027"/>
    <lineage>
        <taxon>Bacteria</taxon>
        <taxon>Pseudomonadati</taxon>
        <taxon>Pseudomonadota</taxon>
        <taxon>Betaproteobacteria</taxon>
        <taxon>Burkholderiales</taxon>
        <taxon>Sphaerotilaceae</taxon>
        <taxon>Roseateles</taxon>
    </lineage>
</organism>
<evidence type="ECO:0000313" key="3">
    <source>
        <dbReference type="Proteomes" id="UP001606305"/>
    </source>
</evidence>
<dbReference type="SUPFAM" id="SSF55729">
    <property type="entry name" value="Acyl-CoA N-acyltransferases (Nat)"/>
    <property type="match status" value="1"/>
</dbReference>
<dbReference type="Pfam" id="PF13302">
    <property type="entry name" value="Acetyltransf_3"/>
    <property type="match status" value="1"/>
</dbReference>
<dbReference type="GO" id="GO:0016746">
    <property type="term" value="F:acyltransferase activity"/>
    <property type="evidence" value="ECO:0007669"/>
    <property type="project" value="UniProtKB-KW"/>
</dbReference>
<evidence type="ECO:0000259" key="1">
    <source>
        <dbReference type="PROSITE" id="PS51186"/>
    </source>
</evidence>
<dbReference type="PANTHER" id="PTHR43792">
    <property type="entry name" value="GNAT FAMILY, PUTATIVE (AFU_ORTHOLOGUE AFUA_3G00765)-RELATED-RELATED"/>
    <property type="match status" value="1"/>
</dbReference>
<evidence type="ECO:0000313" key="2">
    <source>
        <dbReference type="EMBL" id="MFG6458792.1"/>
    </source>
</evidence>
<dbReference type="EMBL" id="JBIGIA010000015">
    <property type="protein sequence ID" value="MFG6458792.1"/>
    <property type="molecule type" value="Genomic_DNA"/>
</dbReference>
<keyword evidence="3" id="KW-1185">Reference proteome</keyword>
<name>A0ABW7GAA6_9BURK</name>
<feature type="domain" description="N-acetyltransferase" evidence="1">
    <location>
        <begin position="44"/>
        <end position="207"/>
    </location>
</feature>
<dbReference type="InterPro" id="IPR016181">
    <property type="entry name" value="Acyl_CoA_acyltransferase"/>
</dbReference>
<gene>
    <name evidence="2" type="ORF">ACG00X_18290</name>
</gene>
<protein>
    <submittedName>
        <fullName evidence="2">GNAT family N-acetyltransferase</fullName>
        <ecNumber evidence="2">2.3.-.-</ecNumber>
    </submittedName>
</protein>
<keyword evidence="2" id="KW-0012">Acyltransferase</keyword>
<dbReference type="Gene3D" id="3.40.630.30">
    <property type="match status" value="1"/>
</dbReference>
<proteinExistence type="predicted"/>
<dbReference type="EC" id="2.3.-.-" evidence="2"/>
<dbReference type="PANTHER" id="PTHR43792:SF1">
    <property type="entry name" value="N-ACETYLTRANSFERASE DOMAIN-CONTAINING PROTEIN"/>
    <property type="match status" value="1"/>
</dbReference>
<dbReference type="InterPro" id="IPR051531">
    <property type="entry name" value="N-acetyltransferase"/>
</dbReference>
<sequence length="224" mass="24212">MGFPSRPVVATLLGFVPTVCRFMVLNEPRDSVTAQPVAGLTHRLVLRPPRDSDLDTMVALYADPAVTRFCVAATPQGRDATRAQLQAWISHWQAHGFGHWAIAERERPDTLIGFGGLMHRSVAGHDGLFLYYRFTPQAWGRGLASEMALHAFGQAFDQRHEPAVAAAVLPSNAPTRKTLEGLGMRPKGTLSDGPGNAASLLYELTAERWAALPHPAPAVVAFAA</sequence>
<dbReference type="Proteomes" id="UP001606305">
    <property type="component" value="Unassembled WGS sequence"/>
</dbReference>
<dbReference type="InterPro" id="IPR000182">
    <property type="entry name" value="GNAT_dom"/>
</dbReference>
<dbReference type="PROSITE" id="PS51186">
    <property type="entry name" value="GNAT"/>
    <property type="match status" value="1"/>
</dbReference>
<keyword evidence="2" id="KW-0808">Transferase</keyword>